<dbReference type="PIRSF" id="PIRSF004976">
    <property type="entry name" value="ATPase_YdaO"/>
    <property type="match status" value="1"/>
</dbReference>
<dbReference type="GO" id="GO:0002143">
    <property type="term" value="P:tRNA wobble position uridine thiolation"/>
    <property type="evidence" value="ECO:0007669"/>
    <property type="project" value="TreeGrafter"/>
</dbReference>
<accession>A0A7C1VPA3</accession>
<dbReference type="PANTHER" id="PTHR11807:SF27">
    <property type="entry name" value="TRNA-5-METHYLURIDINE(54) 2-SULFURTRANSFERASE"/>
    <property type="match status" value="1"/>
</dbReference>
<feature type="binding site" evidence="2">
    <location>
        <position position="3"/>
    </location>
    <ligand>
        <name>Zn(2+)</name>
        <dbReference type="ChEBI" id="CHEBI:29105"/>
        <label>1</label>
    </ligand>
</feature>
<gene>
    <name evidence="6" type="ORF">ENI35_03920</name>
</gene>
<evidence type="ECO:0000256" key="3">
    <source>
        <dbReference type="PIRSR" id="PIRSR004976-51"/>
    </source>
</evidence>
<reference evidence="6" key="1">
    <citation type="journal article" date="2020" name="mSystems">
        <title>Genome- and Community-Level Interaction Insights into Carbon Utilization and Element Cycling Functions of Hydrothermarchaeota in Hydrothermal Sediment.</title>
        <authorList>
            <person name="Zhou Z."/>
            <person name="Liu Y."/>
            <person name="Xu W."/>
            <person name="Pan J."/>
            <person name="Luo Z.H."/>
            <person name="Li M."/>
        </authorList>
    </citation>
    <scope>NUCLEOTIDE SEQUENCE [LARGE SCALE GENOMIC DNA]</scope>
    <source>
        <strain evidence="6">HyVt-389</strain>
    </source>
</reference>
<dbReference type="GO" id="GO:0046872">
    <property type="term" value="F:metal ion binding"/>
    <property type="evidence" value="ECO:0007669"/>
    <property type="project" value="UniProtKB-KW"/>
</dbReference>
<feature type="domain" description="2-thiouridine synthetase TtuA-like N-terminal LIM" evidence="5">
    <location>
        <begin position="2"/>
        <end position="26"/>
    </location>
</feature>
<dbReference type="EMBL" id="DRIH01000132">
    <property type="protein sequence ID" value="HEC67943.1"/>
    <property type="molecule type" value="Genomic_DNA"/>
</dbReference>
<feature type="binding site" evidence="3">
    <location>
        <position position="79"/>
    </location>
    <ligand>
        <name>ATP</name>
        <dbReference type="ChEBI" id="CHEBI:30616"/>
    </ligand>
</feature>
<feature type="binding site" evidence="2">
    <location>
        <position position="275"/>
    </location>
    <ligand>
        <name>Zn(2+)</name>
        <dbReference type="ChEBI" id="CHEBI:29105"/>
        <label>2</label>
    </ligand>
</feature>
<evidence type="ECO:0000256" key="2">
    <source>
        <dbReference type="PIRSR" id="PIRSR004976-50"/>
    </source>
</evidence>
<evidence type="ECO:0000259" key="5">
    <source>
        <dbReference type="Pfam" id="PF22082"/>
    </source>
</evidence>
<feature type="binding site" evidence="3">
    <location>
        <begin position="53"/>
        <end position="55"/>
    </location>
    <ligand>
        <name>ATP</name>
        <dbReference type="ChEBI" id="CHEBI:30616"/>
    </ligand>
</feature>
<feature type="binding site" evidence="3">
    <location>
        <position position="160"/>
    </location>
    <ligand>
        <name>ATP</name>
        <dbReference type="ChEBI" id="CHEBI:30616"/>
    </ligand>
</feature>
<feature type="binding site" evidence="3">
    <location>
        <position position="155"/>
    </location>
    <ligand>
        <name>ATP</name>
        <dbReference type="ChEBI" id="CHEBI:30616"/>
    </ligand>
</feature>
<feature type="binding site" evidence="2">
    <location>
        <position position="6"/>
    </location>
    <ligand>
        <name>Zn(2+)</name>
        <dbReference type="ChEBI" id="CHEBI:29105"/>
        <label>1</label>
    </ligand>
</feature>
<dbReference type="InterPro" id="IPR014729">
    <property type="entry name" value="Rossmann-like_a/b/a_fold"/>
</dbReference>
<evidence type="ECO:0000313" key="6">
    <source>
        <dbReference type="EMBL" id="HEC67943.1"/>
    </source>
</evidence>
<keyword evidence="2" id="KW-0479">Metal-binding</keyword>
<comment type="caution">
    <text evidence="6">The sequence shown here is derived from an EMBL/GenBank/DDBJ whole genome shotgun (WGS) entry which is preliminary data.</text>
</comment>
<dbReference type="PANTHER" id="PTHR11807">
    <property type="entry name" value="ATPASES OF THE PP SUPERFAMILY-RELATED"/>
    <property type="match status" value="1"/>
</dbReference>
<keyword evidence="1" id="KW-0808">Transferase</keyword>
<dbReference type="SUPFAM" id="SSF52402">
    <property type="entry name" value="Adenine nucleotide alpha hydrolases-like"/>
    <property type="match status" value="1"/>
</dbReference>
<dbReference type="GO" id="GO:0016740">
    <property type="term" value="F:transferase activity"/>
    <property type="evidence" value="ECO:0007669"/>
    <property type="project" value="UniProtKB-KW"/>
</dbReference>
<dbReference type="Gene3D" id="3.40.50.620">
    <property type="entry name" value="HUPs"/>
    <property type="match status" value="1"/>
</dbReference>
<feature type="binding site" evidence="2">
    <location>
        <position position="22"/>
    </location>
    <ligand>
        <name>Zn(2+)</name>
        <dbReference type="ChEBI" id="CHEBI:29105"/>
        <label>1</label>
    </ligand>
</feature>
<keyword evidence="3" id="KW-0067">ATP-binding</keyword>
<organism evidence="6">
    <name type="scientific">Desulfofervidus auxilii</name>
    <dbReference type="NCBI Taxonomy" id="1621989"/>
    <lineage>
        <taxon>Bacteria</taxon>
        <taxon>Pseudomonadati</taxon>
        <taxon>Thermodesulfobacteriota</taxon>
        <taxon>Candidatus Desulfofervidia</taxon>
        <taxon>Candidatus Desulfofervidales</taxon>
        <taxon>Candidatus Desulfofervidaceae</taxon>
        <taxon>Candidatus Desulfofervidus</taxon>
    </lineage>
</organism>
<name>A0A7C1VPA3_DESA2</name>
<keyword evidence="2" id="KW-0862">Zinc</keyword>
<dbReference type="GO" id="GO:0016787">
    <property type="term" value="F:hydrolase activity"/>
    <property type="evidence" value="ECO:0007669"/>
    <property type="project" value="UniProtKB-KW"/>
</dbReference>
<keyword evidence="6" id="KW-0378">Hydrolase</keyword>
<dbReference type="InterPro" id="IPR011063">
    <property type="entry name" value="TilS/TtcA_N"/>
</dbReference>
<dbReference type="GO" id="GO:0005524">
    <property type="term" value="F:ATP binding"/>
    <property type="evidence" value="ECO:0007669"/>
    <property type="project" value="UniProtKB-KW"/>
</dbReference>
<dbReference type="Pfam" id="PF22082">
    <property type="entry name" value="TtuA_LIM_N"/>
    <property type="match status" value="1"/>
</dbReference>
<evidence type="ECO:0000259" key="4">
    <source>
        <dbReference type="Pfam" id="PF01171"/>
    </source>
</evidence>
<dbReference type="Proteomes" id="UP000885738">
    <property type="component" value="Unassembled WGS sequence"/>
</dbReference>
<protein>
    <submittedName>
        <fullName evidence="6">Adenine nucleotide alpha hydrolase family protein</fullName>
    </submittedName>
</protein>
<feature type="domain" description="tRNA(Ile)-lysidine/2-thiocytidine synthase N-terminal" evidence="4">
    <location>
        <begin position="49"/>
        <end position="217"/>
    </location>
</feature>
<sequence>MKCKRCGQQAEVELPSHNAAFCRDCFFVFFQRQVEKAIKKWQMFKPHEHILVAVSGGKDSLALWDILVKLGYRVSGLFVDLKIEGFSEKAREKVEKFAHQRQVHLIILDLAEEGIAIPWVVKYTRKTPCSVCGQIKRYYFNHIAYKNKFQVLATGHNLDDEASRLLANVLRWQMPYLIEQSPILPSVYGFAKKVKPLYRLGEYETAAYAFLRGIDYFAGSCPYSKGATFLRYKQYMNQLELEFPGTKLDFYEGFLKKIGPLFQSSVKKNQDLHLCPECGYPTIAPQCGICRLKHKIKNGKE</sequence>
<dbReference type="Pfam" id="PF01171">
    <property type="entry name" value="ATP_bind_3"/>
    <property type="match status" value="1"/>
</dbReference>
<feature type="binding site" evidence="2">
    <location>
        <position position="287"/>
    </location>
    <ligand>
        <name>Zn(2+)</name>
        <dbReference type="ChEBI" id="CHEBI:29105"/>
        <label>2</label>
    </ligand>
</feature>
<feature type="binding site" evidence="2">
    <location>
        <position position="278"/>
    </location>
    <ligand>
        <name>Zn(2+)</name>
        <dbReference type="ChEBI" id="CHEBI:29105"/>
        <label>2</label>
    </ligand>
</feature>
<feature type="binding site" evidence="2">
    <location>
        <position position="290"/>
    </location>
    <ligand>
        <name>Zn(2+)</name>
        <dbReference type="ChEBI" id="CHEBI:29105"/>
        <label>2</label>
    </ligand>
</feature>
<evidence type="ECO:0000256" key="1">
    <source>
        <dbReference type="ARBA" id="ARBA00022679"/>
    </source>
</evidence>
<dbReference type="InterPro" id="IPR054306">
    <property type="entry name" value="TtuA-like_LIM_N"/>
</dbReference>
<dbReference type="AlphaFoldDB" id="A0A7C1VPA3"/>
<dbReference type="GO" id="GO:0002144">
    <property type="term" value="C:cytosolic tRNA wobble base thiouridylase complex"/>
    <property type="evidence" value="ECO:0007669"/>
    <property type="project" value="TreeGrafter"/>
</dbReference>
<proteinExistence type="predicted"/>
<dbReference type="GO" id="GO:0000049">
    <property type="term" value="F:tRNA binding"/>
    <property type="evidence" value="ECO:0007669"/>
    <property type="project" value="TreeGrafter"/>
</dbReference>
<dbReference type="InterPro" id="IPR035107">
    <property type="entry name" value="tRNA_thiolation_TtcA_Ctu1"/>
</dbReference>
<feature type="binding site" evidence="2">
    <location>
        <position position="25"/>
    </location>
    <ligand>
        <name>Zn(2+)</name>
        <dbReference type="ChEBI" id="CHEBI:29105"/>
        <label>1</label>
    </ligand>
</feature>
<keyword evidence="3" id="KW-0547">Nucleotide-binding</keyword>
<feature type="binding site" evidence="3">
    <location>
        <position position="59"/>
    </location>
    <ligand>
        <name>ATP</name>
        <dbReference type="ChEBI" id="CHEBI:30616"/>
    </ligand>
</feature>